<feature type="non-terminal residue" evidence="2">
    <location>
        <position position="1"/>
    </location>
</feature>
<dbReference type="Gene3D" id="3.30.740.10">
    <property type="entry name" value="Protein Inhibitor Of Neuronal Nitric Oxide Synthase"/>
    <property type="match status" value="1"/>
</dbReference>
<dbReference type="SUPFAM" id="SSF54648">
    <property type="entry name" value="DLC"/>
    <property type="match status" value="1"/>
</dbReference>
<comment type="subcellular location">
    <subcellularLocation>
        <location evidence="1">Cytoplasm</location>
        <location evidence="1">Cytoskeleton</location>
    </subcellularLocation>
</comment>
<dbReference type="PANTHER" id="PTHR11886">
    <property type="entry name" value="DYNEIN LIGHT CHAIN"/>
    <property type="match status" value="1"/>
</dbReference>
<dbReference type="GO" id="GO:0007017">
    <property type="term" value="P:microtubule-based process"/>
    <property type="evidence" value="ECO:0007669"/>
    <property type="project" value="InterPro"/>
</dbReference>
<dbReference type="GO" id="GO:0045505">
    <property type="term" value="F:dynein intermediate chain binding"/>
    <property type="evidence" value="ECO:0007669"/>
    <property type="project" value="TreeGrafter"/>
</dbReference>
<name>A0A0K2SY01_LEPSM</name>
<protein>
    <recommendedName>
        <fullName evidence="1">Dynein light chain</fullName>
    </recommendedName>
</protein>
<reference evidence="2" key="1">
    <citation type="submission" date="2014-05" db="EMBL/GenBank/DDBJ databases">
        <authorList>
            <person name="Chronopoulou M."/>
        </authorList>
    </citation>
    <scope>NUCLEOTIDE SEQUENCE</scope>
    <source>
        <tissue evidence="2">Whole organism</tissue>
    </source>
</reference>
<dbReference type="OrthoDB" id="6506078at2759"/>
<dbReference type="Pfam" id="PF01221">
    <property type="entry name" value="Dynein_light"/>
    <property type="match status" value="1"/>
</dbReference>
<proteinExistence type="inferred from homology"/>
<dbReference type="GO" id="GO:0005868">
    <property type="term" value="C:cytoplasmic dynein complex"/>
    <property type="evidence" value="ECO:0007669"/>
    <property type="project" value="TreeGrafter"/>
</dbReference>
<keyword evidence="1" id="KW-0206">Cytoskeleton</keyword>
<dbReference type="InterPro" id="IPR037177">
    <property type="entry name" value="DLC_sf"/>
</dbReference>
<accession>A0A0K2SY01</accession>
<organism evidence="2">
    <name type="scientific">Lepeophtheirus salmonis</name>
    <name type="common">Salmon louse</name>
    <name type="synonym">Caligus salmonis</name>
    <dbReference type="NCBI Taxonomy" id="72036"/>
    <lineage>
        <taxon>Eukaryota</taxon>
        <taxon>Metazoa</taxon>
        <taxon>Ecdysozoa</taxon>
        <taxon>Arthropoda</taxon>
        <taxon>Crustacea</taxon>
        <taxon>Multicrustacea</taxon>
        <taxon>Hexanauplia</taxon>
        <taxon>Copepoda</taxon>
        <taxon>Siphonostomatoida</taxon>
        <taxon>Caligidae</taxon>
        <taxon>Lepeophtheirus</taxon>
    </lineage>
</organism>
<dbReference type="EMBL" id="HACA01000795">
    <property type="protein sequence ID" value="CDW18156.1"/>
    <property type="molecule type" value="Transcribed_RNA"/>
</dbReference>
<dbReference type="InterPro" id="IPR001372">
    <property type="entry name" value="Dynein_light_chain_typ-1/2"/>
</dbReference>
<keyword evidence="1" id="KW-0493">Microtubule</keyword>
<dbReference type="AlphaFoldDB" id="A0A0K2SY01"/>
<evidence type="ECO:0000313" key="2">
    <source>
        <dbReference type="EMBL" id="CDW18156.1"/>
    </source>
</evidence>
<sequence>VFLILEGVMSKIKDNRPSENLSGMAIRGVVCPGTDEEENTFAVLPGDAVIIRGSDLLTEYSNRQHIHPIVRTSLVSQEIKDDIMELILNAMETFLWHTKDIAKYLKEELDKKYGAMWHVIIGEDYAFDITFETASLFQAYFGSFGILLWKCGAALPVEI</sequence>
<keyword evidence="1" id="KW-0505">Motor protein</keyword>
<dbReference type="PANTHER" id="PTHR11886:SF35">
    <property type="entry name" value="DYNEIN LIGHT CHAIN"/>
    <property type="match status" value="1"/>
</dbReference>
<dbReference type="GO" id="GO:0005874">
    <property type="term" value="C:microtubule"/>
    <property type="evidence" value="ECO:0007669"/>
    <property type="project" value="UniProtKB-KW"/>
</dbReference>
<comment type="similarity">
    <text evidence="1">Belongs to the dynein light chain family.</text>
</comment>
<dbReference type="SMART" id="SM01375">
    <property type="entry name" value="Dynein_light"/>
    <property type="match status" value="1"/>
</dbReference>
<keyword evidence="1" id="KW-0963">Cytoplasm</keyword>
<evidence type="ECO:0000256" key="1">
    <source>
        <dbReference type="RuleBase" id="RU365010"/>
    </source>
</evidence>
<keyword evidence="1" id="KW-0243">Dynein</keyword>